<sequence length="113" mass="13417">MAKDDYDVLVFKILTYLYRKFKDNYIDDMYLFPFTNDFPVQESYFISIFEDLEEKGYIKNLVLTKAWGGDIVNYDLSKLQITGDGIAYLRDNSRMKKLINLIKEARAIMSLWN</sequence>
<dbReference type="RefSeq" id="WP_176269918.1">
    <property type="nucleotide sequence ID" value="NZ_JABVBA010000007.1"/>
</dbReference>
<gene>
    <name evidence="1" type="ORF">HV819_07745</name>
</gene>
<dbReference type="InterPro" id="IPR036388">
    <property type="entry name" value="WH-like_DNA-bd_sf"/>
</dbReference>
<dbReference type="Pfam" id="PF09639">
    <property type="entry name" value="YjcQ"/>
    <property type="match status" value="1"/>
</dbReference>
<evidence type="ECO:0008006" key="3">
    <source>
        <dbReference type="Google" id="ProtNLM"/>
    </source>
</evidence>
<dbReference type="EMBL" id="JABVBA010000007">
    <property type="protein sequence ID" value="NVF11870.1"/>
    <property type="molecule type" value="Genomic_DNA"/>
</dbReference>
<evidence type="ECO:0000313" key="2">
    <source>
        <dbReference type="Proteomes" id="UP000540919"/>
    </source>
</evidence>
<keyword evidence="2" id="KW-1185">Reference proteome</keyword>
<accession>A0ABX2NAY4</accession>
<name>A0ABX2NAY4_9FIRM</name>
<dbReference type="SUPFAM" id="SSF46785">
    <property type="entry name" value="Winged helix' DNA-binding domain"/>
    <property type="match status" value="1"/>
</dbReference>
<dbReference type="InterPro" id="IPR018597">
    <property type="entry name" value="Phage_Tuc2009_YjcQ"/>
</dbReference>
<dbReference type="Proteomes" id="UP000540919">
    <property type="component" value="Unassembled WGS sequence"/>
</dbReference>
<evidence type="ECO:0000313" key="1">
    <source>
        <dbReference type="EMBL" id="NVF11870.1"/>
    </source>
</evidence>
<dbReference type="InterPro" id="IPR036390">
    <property type="entry name" value="WH_DNA-bd_sf"/>
</dbReference>
<protein>
    <recommendedName>
        <fullName evidence="3">YjcQ protein</fullName>
    </recommendedName>
</protein>
<dbReference type="Gene3D" id="1.10.10.10">
    <property type="entry name" value="Winged helix-like DNA-binding domain superfamily/Winged helix DNA-binding domain"/>
    <property type="match status" value="1"/>
</dbReference>
<comment type="caution">
    <text evidence="1">The sequence shown here is derived from an EMBL/GenBank/DDBJ whole genome shotgun (WGS) entry which is preliminary data.</text>
</comment>
<reference evidence="1 2" key="1">
    <citation type="submission" date="2020-06" db="EMBL/GenBank/DDBJ databases">
        <title>Anaerococcus sp. nov., isolated form swine feces.</title>
        <authorList>
            <person name="Yu S."/>
        </authorList>
    </citation>
    <scope>NUCLEOTIDE SEQUENCE [LARGE SCALE GENOMIC DNA]</scope>
    <source>
        <strain evidence="1 2">AGMB00486</strain>
    </source>
</reference>
<organism evidence="1 2">
    <name type="scientific">Anaerococcus faecalis</name>
    <dbReference type="NCBI Taxonomy" id="2742993"/>
    <lineage>
        <taxon>Bacteria</taxon>
        <taxon>Bacillati</taxon>
        <taxon>Bacillota</taxon>
        <taxon>Tissierellia</taxon>
        <taxon>Tissierellales</taxon>
        <taxon>Peptoniphilaceae</taxon>
        <taxon>Anaerococcus</taxon>
    </lineage>
</organism>
<proteinExistence type="predicted"/>